<evidence type="ECO:0000256" key="5">
    <source>
        <dbReference type="ARBA" id="ARBA00022927"/>
    </source>
</evidence>
<feature type="repeat" description="WD" evidence="9">
    <location>
        <begin position="275"/>
        <end position="308"/>
    </location>
</feature>
<dbReference type="PANTHER" id="PTHR46027">
    <property type="entry name" value="PEROXISOMAL TARGETING SIGNAL 2 RECEPTOR"/>
    <property type="match status" value="1"/>
</dbReference>
<evidence type="ECO:0000256" key="6">
    <source>
        <dbReference type="ARBA" id="ARBA00023140"/>
    </source>
</evidence>
<dbReference type="InterPro" id="IPR036322">
    <property type="entry name" value="WD40_repeat_dom_sf"/>
</dbReference>
<accession>A0A9P6VK16</accession>
<dbReference type="InterPro" id="IPR015943">
    <property type="entry name" value="WD40/YVTN_repeat-like_dom_sf"/>
</dbReference>
<evidence type="ECO:0000256" key="9">
    <source>
        <dbReference type="PROSITE-ProRule" id="PRU00221"/>
    </source>
</evidence>
<dbReference type="PROSITE" id="PS50294">
    <property type="entry name" value="WD_REPEATS_REGION"/>
    <property type="match status" value="1"/>
</dbReference>
<evidence type="ECO:0000256" key="2">
    <source>
        <dbReference type="ARBA" id="ARBA00004514"/>
    </source>
</evidence>
<dbReference type="GO" id="GO:0005782">
    <property type="term" value="C:peroxisomal matrix"/>
    <property type="evidence" value="ECO:0007669"/>
    <property type="project" value="UniProtKB-SubCell"/>
</dbReference>
<gene>
    <name evidence="10" type="ORF">D0Z07_4534</name>
</gene>
<evidence type="ECO:0000256" key="1">
    <source>
        <dbReference type="ARBA" id="ARBA00004253"/>
    </source>
</evidence>
<comment type="similarity">
    <text evidence="7">Belongs to the WD repeat peroxin-7 family.</text>
</comment>
<keyword evidence="4" id="KW-0963">Cytoplasm</keyword>
<dbReference type="InterPro" id="IPR001680">
    <property type="entry name" value="WD40_rpt"/>
</dbReference>
<keyword evidence="10" id="KW-0675">Receptor</keyword>
<evidence type="ECO:0000313" key="11">
    <source>
        <dbReference type="Proteomes" id="UP000785200"/>
    </source>
</evidence>
<comment type="subcellular location">
    <subcellularLocation>
        <location evidence="2">Cytoplasm</location>
        <location evidence="2">Cytosol</location>
    </subcellularLocation>
    <subcellularLocation>
        <location evidence="1">Peroxisome matrix</location>
    </subcellularLocation>
</comment>
<dbReference type="GO" id="GO:0005829">
    <property type="term" value="C:cytosol"/>
    <property type="evidence" value="ECO:0007669"/>
    <property type="project" value="UniProtKB-SubCell"/>
</dbReference>
<keyword evidence="5" id="KW-0653">Protein transport</keyword>
<dbReference type="GO" id="GO:0016558">
    <property type="term" value="P:protein import into peroxisome matrix"/>
    <property type="evidence" value="ECO:0007669"/>
    <property type="project" value="InterPro"/>
</dbReference>
<dbReference type="Pfam" id="PF00400">
    <property type="entry name" value="WD40"/>
    <property type="match status" value="4"/>
</dbReference>
<dbReference type="PANTHER" id="PTHR46027:SF1">
    <property type="entry name" value="PEROXISOMAL TARGETING SIGNAL 2 RECEPTOR"/>
    <property type="match status" value="1"/>
</dbReference>
<reference evidence="10" key="1">
    <citation type="submission" date="2019-07" db="EMBL/GenBank/DDBJ databases">
        <title>Hyphodiscus hymeniophilus genome sequencing and assembly.</title>
        <authorList>
            <person name="Kramer G."/>
            <person name="Nodwell J."/>
        </authorList>
    </citation>
    <scope>NUCLEOTIDE SEQUENCE</scope>
    <source>
        <strain evidence="10">ATCC 34498</strain>
    </source>
</reference>
<name>A0A9P6VK16_9HELO</name>
<dbReference type="SMART" id="SM00320">
    <property type="entry name" value="WD40"/>
    <property type="match status" value="6"/>
</dbReference>
<proteinExistence type="inferred from homology"/>
<evidence type="ECO:0000256" key="7">
    <source>
        <dbReference type="ARBA" id="ARBA00024017"/>
    </source>
</evidence>
<dbReference type="GO" id="GO:0005053">
    <property type="term" value="F:peroxisome matrix targeting signal-2 binding"/>
    <property type="evidence" value="ECO:0007669"/>
    <property type="project" value="InterPro"/>
</dbReference>
<keyword evidence="9" id="KW-0853">WD repeat</keyword>
<evidence type="ECO:0000313" key="10">
    <source>
        <dbReference type="EMBL" id="KAG0649209.1"/>
    </source>
</evidence>
<sequence length="385" mass="42318">MLEFRTEGFNGYAVKYSPFFDSRIAVAASANFGLVGNGRLYILNLTANGIQAEKWCVAHVDALSVIEETLCGAITNAWTLFRFDTQDSLYDTAWSEQNEHQIVVASGDGSVKLYDISTDQFPIQSWQEHKREVYSTCWNLVSKDTFCSSSWDGTIKIWSPQRPTSVLTLPTHSCTYSSAFSPHSPSILSSVASDSHLRIFDLRTPSSASNHLVHLIPIHGPPPTLHHQTQAHPPSECLTHDWNKYRSTTIATAGVDTMIRTFDIRAPKQGPTAVLQGHEYAVRKIAWSPHLSDVLLSASYDMTTRVWSDGSTGNGGEVQGGVVQHPGMGGAGATSGLGRNLGRMDRHTEFVTGVDWCLFGAEGWCASVGWDKRLLVWDVRAIMGT</sequence>
<evidence type="ECO:0000256" key="3">
    <source>
        <dbReference type="ARBA" id="ARBA00022448"/>
    </source>
</evidence>
<dbReference type="PROSITE" id="PS50082">
    <property type="entry name" value="WD_REPEATS_2"/>
    <property type="match status" value="1"/>
</dbReference>
<dbReference type="OrthoDB" id="273771at2759"/>
<evidence type="ECO:0000256" key="8">
    <source>
        <dbReference type="ARBA" id="ARBA00032565"/>
    </source>
</evidence>
<dbReference type="Gene3D" id="2.130.10.10">
    <property type="entry name" value="YVTN repeat-like/Quinoprotein amine dehydrogenase"/>
    <property type="match status" value="1"/>
</dbReference>
<keyword evidence="11" id="KW-1185">Reference proteome</keyword>
<comment type="caution">
    <text evidence="10">The sequence shown here is derived from an EMBL/GenBank/DDBJ whole genome shotgun (WGS) entry which is preliminary data.</text>
</comment>
<keyword evidence="6" id="KW-0576">Peroxisome</keyword>
<dbReference type="AlphaFoldDB" id="A0A9P6VK16"/>
<evidence type="ECO:0000256" key="4">
    <source>
        <dbReference type="ARBA" id="ARBA00022490"/>
    </source>
</evidence>
<dbReference type="EMBL" id="VNKQ01000008">
    <property type="protein sequence ID" value="KAG0649209.1"/>
    <property type="molecule type" value="Genomic_DNA"/>
</dbReference>
<dbReference type="SUPFAM" id="SSF50978">
    <property type="entry name" value="WD40 repeat-like"/>
    <property type="match status" value="1"/>
</dbReference>
<dbReference type="InterPro" id="IPR044536">
    <property type="entry name" value="PEX7"/>
</dbReference>
<dbReference type="Proteomes" id="UP000785200">
    <property type="component" value="Unassembled WGS sequence"/>
</dbReference>
<keyword evidence="3" id="KW-0813">Transport</keyword>
<protein>
    <recommendedName>
        <fullName evidence="8">Peroxin-7</fullName>
    </recommendedName>
</protein>
<organism evidence="10 11">
    <name type="scientific">Hyphodiscus hymeniophilus</name>
    <dbReference type="NCBI Taxonomy" id="353542"/>
    <lineage>
        <taxon>Eukaryota</taxon>
        <taxon>Fungi</taxon>
        <taxon>Dikarya</taxon>
        <taxon>Ascomycota</taxon>
        <taxon>Pezizomycotina</taxon>
        <taxon>Leotiomycetes</taxon>
        <taxon>Helotiales</taxon>
        <taxon>Hyphodiscaceae</taxon>
        <taxon>Hyphodiscus</taxon>
    </lineage>
</organism>